<dbReference type="InterPro" id="IPR050345">
    <property type="entry name" value="Aliph_Amidase/BUP"/>
</dbReference>
<keyword evidence="4" id="KW-1185">Reference proteome</keyword>
<protein>
    <submittedName>
        <fullName evidence="3">(R)-stereoselective amidase</fullName>
        <ecNumber evidence="3">3.5.1.100</ecNumber>
    </submittedName>
</protein>
<name>A0A517QX82_9PLAN</name>
<sequence length="299" mass="32895">MTEPAAAKRPPVLKVGVAQVESIPFEIEHNVDTHFRMIEEAKSQGVDLLVFPELSITGYHVGFRAPEVSMRRDDPLLIGMAEEAGDMAVVVGFVEEGFAAQIHNSAAVLNDGKVQFVHRKLNLASYGNLDERRFYAGGRYFDVFNHHAPWMGAVLICADMWNPGLVHLAALYGTTILISPIASSERALGGGFSNPKGWENVTQFYAMIYGIPIVMANLSGDAVNDDHFWGGSRIVDPYGNVLVRAEGGEQLLIADLDYQAVRDARFRLPTVRDSNLDLITREINRLNSRIGVPGGMRSK</sequence>
<evidence type="ECO:0000313" key="3">
    <source>
        <dbReference type="EMBL" id="QDT36265.1"/>
    </source>
</evidence>
<dbReference type="OrthoDB" id="2826359at2"/>
<dbReference type="Pfam" id="PF00795">
    <property type="entry name" value="CN_hydrolase"/>
    <property type="match status" value="1"/>
</dbReference>
<dbReference type="SUPFAM" id="SSF56317">
    <property type="entry name" value="Carbon-nitrogen hydrolase"/>
    <property type="match status" value="1"/>
</dbReference>
<dbReference type="RefSeq" id="WP_145362479.1">
    <property type="nucleotide sequence ID" value="NZ_CP036268.1"/>
</dbReference>
<feature type="domain" description="CN hydrolase" evidence="2">
    <location>
        <begin position="13"/>
        <end position="258"/>
    </location>
</feature>
<dbReference type="EMBL" id="CP036268">
    <property type="protein sequence ID" value="QDT36265.1"/>
    <property type="molecule type" value="Genomic_DNA"/>
</dbReference>
<evidence type="ECO:0000256" key="1">
    <source>
        <dbReference type="ARBA" id="ARBA00022801"/>
    </source>
</evidence>
<gene>
    <name evidence="3" type="primary">ramA</name>
    <name evidence="3" type="ORF">Pan189_06210</name>
</gene>
<dbReference type="PROSITE" id="PS50263">
    <property type="entry name" value="CN_HYDROLASE"/>
    <property type="match status" value="1"/>
</dbReference>
<accession>A0A517QX82</accession>
<dbReference type="GO" id="GO:0016811">
    <property type="term" value="F:hydrolase activity, acting on carbon-nitrogen (but not peptide) bonds, in linear amides"/>
    <property type="evidence" value="ECO:0007669"/>
    <property type="project" value="UniProtKB-ARBA"/>
</dbReference>
<dbReference type="Proteomes" id="UP000317318">
    <property type="component" value="Chromosome"/>
</dbReference>
<dbReference type="EC" id="3.5.1.100" evidence="3"/>
<dbReference type="InterPro" id="IPR036526">
    <property type="entry name" value="C-N_Hydrolase_sf"/>
</dbReference>
<evidence type="ECO:0000259" key="2">
    <source>
        <dbReference type="PROSITE" id="PS50263"/>
    </source>
</evidence>
<dbReference type="InterPro" id="IPR003010">
    <property type="entry name" value="C-N_Hydrolase"/>
</dbReference>
<dbReference type="AlphaFoldDB" id="A0A517QX82"/>
<keyword evidence="1 3" id="KW-0378">Hydrolase</keyword>
<reference evidence="3 4" key="1">
    <citation type="submission" date="2019-02" db="EMBL/GenBank/DDBJ databases">
        <title>Deep-cultivation of Planctomycetes and their phenomic and genomic characterization uncovers novel biology.</title>
        <authorList>
            <person name="Wiegand S."/>
            <person name="Jogler M."/>
            <person name="Boedeker C."/>
            <person name="Pinto D."/>
            <person name="Vollmers J."/>
            <person name="Rivas-Marin E."/>
            <person name="Kohn T."/>
            <person name="Peeters S.H."/>
            <person name="Heuer A."/>
            <person name="Rast P."/>
            <person name="Oberbeckmann S."/>
            <person name="Bunk B."/>
            <person name="Jeske O."/>
            <person name="Meyerdierks A."/>
            <person name="Storesund J.E."/>
            <person name="Kallscheuer N."/>
            <person name="Luecker S."/>
            <person name="Lage O.M."/>
            <person name="Pohl T."/>
            <person name="Merkel B.J."/>
            <person name="Hornburger P."/>
            <person name="Mueller R.-W."/>
            <person name="Bruemmer F."/>
            <person name="Labrenz M."/>
            <person name="Spormann A.M."/>
            <person name="Op den Camp H."/>
            <person name="Overmann J."/>
            <person name="Amann R."/>
            <person name="Jetten M.S.M."/>
            <person name="Mascher T."/>
            <person name="Medema M.H."/>
            <person name="Devos D.P."/>
            <person name="Kaster A.-K."/>
            <person name="Ovreas L."/>
            <person name="Rohde M."/>
            <person name="Galperin M.Y."/>
            <person name="Jogler C."/>
        </authorList>
    </citation>
    <scope>NUCLEOTIDE SEQUENCE [LARGE SCALE GENOMIC DNA]</scope>
    <source>
        <strain evidence="3 4">Pan189</strain>
    </source>
</reference>
<dbReference type="KEGG" id="svp:Pan189_06210"/>
<proteinExistence type="predicted"/>
<dbReference type="PANTHER" id="PTHR43674:SF2">
    <property type="entry name" value="BETA-UREIDOPROPIONASE"/>
    <property type="match status" value="1"/>
</dbReference>
<evidence type="ECO:0000313" key="4">
    <source>
        <dbReference type="Proteomes" id="UP000317318"/>
    </source>
</evidence>
<dbReference type="PANTHER" id="PTHR43674">
    <property type="entry name" value="NITRILASE C965.09-RELATED"/>
    <property type="match status" value="1"/>
</dbReference>
<dbReference type="Gene3D" id="3.60.110.10">
    <property type="entry name" value="Carbon-nitrogen hydrolase"/>
    <property type="match status" value="1"/>
</dbReference>
<organism evidence="3 4">
    <name type="scientific">Stratiformator vulcanicus</name>
    <dbReference type="NCBI Taxonomy" id="2527980"/>
    <lineage>
        <taxon>Bacteria</taxon>
        <taxon>Pseudomonadati</taxon>
        <taxon>Planctomycetota</taxon>
        <taxon>Planctomycetia</taxon>
        <taxon>Planctomycetales</taxon>
        <taxon>Planctomycetaceae</taxon>
        <taxon>Stratiformator</taxon>
    </lineage>
</organism>